<feature type="region of interest" description="Disordered" evidence="12">
    <location>
        <begin position="393"/>
        <end position="439"/>
    </location>
</feature>
<evidence type="ECO:0000256" key="6">
    <source>
        <dbReference type="ARBA" id="ARBA00023157"/>
    </source>
</evidence>
<comment type="similarity">
    <text evidence="2 11">Belongs to the glycosyl hydrolase 7 (cellulase C) family.</text>
</comment>
<keyword evidence="5 11" id="KW-0136">Cellulose degradation</keyword>
<dbReference type="GO" id="GO:0005576">
    <property type="term" value="C:extracellular region"/>
    <property type="evidence" value="ECO:0007669"/>
    <property type="project" value="InterPro"/>
</dbReference>
<dbReference type="Pfam" id="PF00734">
    <property type="entry name" value="CBM_1"/>
    <property type="match status" value="1"/>
</dbReference>
<proteinExistence type="inferred from homology"/>
<keyword evidence="10 11" id="KW-0624">Polysaccharide degradation</keyword>
<evidence type="ECO:0000259" key="14">
    <source>
        <dbReference type="PROSITE" id="PS51164"/>
    </source>
</evidence>
<evidence type="ECO:0000256" key="4">
    <source>
        <dbReference type="ARBA" id="ARBA00022801"/>
    </source>
</evidence>
<comment type="catalytic activity">
    <reaction evidence="1">
        <text>Endohydrolysis of (1-&gt;4)-beta-D-glucosidic linkages in cellulose, lichenin and cereal beta-D-glucans.</text>
        <dbReference type="EC" id="3.2.1.4"/>
    </reaction>
</comment>
<feature type="domain" description="CBM1" evidence="14">
    <location>
        <begin position="452"/>
        <end position="488"/>
    </location>
</feature>
<feature type="compositionally biased region" description="Low complexity" evidence="12">
    <location>
        <begin position="405"/>
        <end position="439"/>
    </location>
</feature>
<evidence type="ECO:0000256" key="11">
    <source>
        <dbReference type="RuleBase" id="RU361164"/>
    </source>
</evidence>
<evidence type="ECO:0000256" key="13">
    <source>
        <dbReference type="SAM" id="SignalP"/>
    </source>
</evidence>
<dbReference type="Gene3D" id="2.70.100.10">
    <property type="entry name" value="Glycoside hydrolase, family 7, domain"/>
    <property type="match status" value="1"/>
</dbReference>
<dbReference type="PROSITE" id="PS51164">
    <property type="entry name" value="CBM1_2"/>
    <property type="match status" value="1"/>
</dbReference>
<dbReference type="SMART" id="SM00236">
    <property type="entry name" value="fCBD"/>
    <property type="match status" value="1"/>
</dbReference>
<dbReference type="InterPro" id="IPR000254">
    <property type="entry name" value="CBD"/>
</dbReference>
<protein>
    <recommendedName>
        <fullName evidence="11">Glucanase</fullName>
        <ecNumber evidence="11">3.2.1.-</ecNumber>
    </recommendedName>
</protein>
<keyword evidence="4 11" id="KW-0378">Hydrolase</keyword>
<dbReference type="PROSITE" id="PS00562">
    <property type="entry name" value="CBM1_1"/>
    <property type="match status" value="1"/>
</dbReference>
<keyword evidence="16" id="KW-1185">Reference proteome</keyword>
<gene>
    <name evidence="15" type="ORF">NKR23_g4946</name>
</gene>
<dbReference type="PRINTS" id="PR00734">
    <property type="entry name" value="GLHYDRLASE7"/>
</dbReference>
<evidence type="ECO:0000256" key="2">
    <source>
        <dbReference type="ARBA" id="ARBA00006044"/>
    </source>
</evidence>
<keyword evidence="3 13" id="KW-0732">Signal</keyword>
<dbReference type="EC" id="3.2.1.-" evidence="11"/>
<evidence type="ECO:0000313" key="16">
    <source>
        <dbReference type="Proteomes" id="UP001174694"/>
    </source>
</evidence>
<dbReference type="Pfam" id="PF00840">
    <property type="entry name" value="Glyco_hydro_7"/>
    <property type="match status" value="1"/>
</dbReference>
<dbReference type="GO" id="GO:0030245">
    <property type="term" value="P:cellulose catabolic process"/>
    <property type="evidence" value="ECO:0007669"/>
    <property type="project" value="UniProtKB-KW"/>
</dbReference>
<evidence type="ECO:0000256" key="3">
    <source>
        <dbReference type="ARBA" id="ARBA00022729"/>
    </source>
</evidence>
<feature type="chain" id="PRO_5041382185" description="Glucanase" evidence="13">
    <location>
        <begin position="23"/>
        <end position="488"/>
    </location>
</feature>
<dbReference type="PANTHER" id="PTHR33753">
    <property type="entry name" value="1,4-BETA-D-GLUCAN CELLOBIOHYDROLASE B"/>
    <property type="match status" value="1"/>
</dbReference>
<keyword evidence="7" id="KW-0325">Glycoprotein</keyword>
<evidence type="ECO:0000256" key="5">
    <source>
        <dbReference type="ARBA" id="ARBA00023001"/>
    </source>
</evidence>
<accession>A0AA38VRD2</accession>
<organism evidence="15 16">
    <name type="scientific">Pleurostoma richardsiae</name>
    <dbReference type="NCBI Taxonomy" id="41990"/>
    <lineage>
        <taxon>Eukaryota</taxon>
        <taxon>Fungi</taxon>
        <taxon>Dikarya</taxon>
        <taxon>Ascomycota</taxon>
        <taxon>Pezizomycotina</taxon>
        <taxon>Sordariomycetes</taxon>
        <taxon>Sordariomycetidae</taxon>
        <taxon>Calosphaeriales</taxon>
        <taxon>Pleurostomataceae</taxon>
        <taxon>Pleurostoma</taxon>
    </lineage>
</organism>
<dbReference type="CDD" id="cd07999">
    <property type="entry name" value="GH7_CBH_EG"/>
    <property type="match status" value="1"/>
</dbReference>
<evidence type="ECO:0000256" key="9">
    <source>
        <dbReference type="ARBA" id="ARBA00023295"/>
    </source>
</evidence>
<dbReference type="SUPFAM" id="SSF57180">
    <property type="entry name" value="Cellulose-binding domain"/>
    <property type="match status" value="1"/>
</dbReference>
<dbReference type="GO" id="GO:0008810">
    <property type="term" value="F:cellulase activity"/>
    <property type="evidence" value="ECO:0007669"/>
    <property type="project" value="UniProtKB-EC"/>
</dbReference>
<evidence type="ECO:0000313" key="15">
    <source>
        <dbReference type="EMBL" id="KAJ9148532.1"/>
    </source>
</evidence>
<dbReference type="EMBL" id="JANBVO010000012">
    <property type="protein sequence ID" value="KAJ9148532.1"/>
    <property type="molecule type" value="Genomic_DNA"/>
</dbReference>
<dbReference type="SUPFAM" id="SSF49899">
    <property type="entry name" value="Concanavalin A-like lectins/glucanases"/>
    <property type="match status" value="1"/>
</dbReference>
<dbReference type="InterPro" id="IPR035971">
    <property type="entry name" value="CBD_sf"/>
</dbReference>
<dbReference type="PANTHER" id="PTHR33753:SF1">
    <property type="entry name" value="ENDO-BETA-1,4-GLUCANASE CELB"/>
    <property type="match status" value="1"/>
</dbReference>
<feature type="signal peptide" evidence="13">
    <location>
        <begin position="1"/>
        <end position="22"/>
    </location>
</feature>
<dbReference type="AlphaFoldDB" id="A0AA38VRD2"/>
<evidence type="ECO:0000256" key="8">
    <source>
        <dbReference type="ARBA" id="ARBA00023277"/>
    </source>
</evidence>
<evidence type="ECO:0000256" key="10">
    <source>
        <dbReference type="ARBA" id="ARBA00023326"/>
    </source>
</evidence>
<dbReference type="Proteomes" id="UP001174694">
    <property type="component" value="Unassembled WGS sequence"/>
</dbReference>
<dbReference type="InterPro" id="IPR037019">
    <property type="entry name" value="Glyco_hydro_7_sf"/>
</dbReference>
<reference evidence="15" key="1">
    <citation type="submission" date="2022-07" db="EMBL/GenBank/DDBJ databases">
        <title>Fungi with potential for degradation of polypropylene.</title>
        <authorList>
            <person name="Gostincar C."/>
        </authorList>
    </citation>
    <scope>NUCLEOTIDE SEQUENCE</scope>
    <source>
        <strain evidence="15">EXF-13308</strain>
    </source>
</reference>
<keyword evidence="8" id="KW-0119">Carbohydrate metabolism</keyword>
<dbReference type="InterPro" id="IPR001722">
    <property type="entry name" value="Glyco_hydro_7"/>
</dbReference>
<dbReference type="InterPro" id="IPR013320">
    <property type="entry name" value="ConA-like_dom_sf"/>
</dbReference>
<evidence type="ECO:0000256" key="12">
    <source>
        <dbReference type="SAM" id="MobiDB-lite"/>
    </source>
</evidence>
<keyword evidence="6" id="KW-1015">Disulfide bond</keyword>
<evidence type="ECO:0000256" key="7">
    <source>
        <dbReference type="ARBA" id="ARBA00023180"/>
    </source>
</evidence>
<dbReference type="GO" id="GO:0030248">
    <property type="term" value="F:cellulose binding"/>
    <property type="evidence" value="ECO:0007669"/>
    <property type="project" value="InterPro"/>
</dbReference>
<evidence type="ECO:0000256" key="1">
    <source>
        <dbReference type="ARBA" id="ARBA00000966"/>
    </source>
</evidence>
<sequence>MALTSRYRYAAALLALSRLVVAQNPGSVAEVHPQLTTWKCTTSGGCVAQNTSVVLDWNYRSIQTISGGTSCTTGSGVNSNLCPNEATCAQNCVVEGANYASAGISTSADALTMYQYVNGQSASPRVYLLGPDGDYEMLQLLGQELSFDVDLSTLPCGENGALYLSEMDATGGRTEYNTGGAAYGSGYCDAQCPVQTWRNGTLNTAGQGFCCNEMDILESNSRANAFTPHPCGTSECDRSGCGFNPYAQGYHSYFGPGLTLDTSKPFTAVTQFVTADGSTSRTLAQINRFYIQNGQRLPGASSTSYDTITASWCTSNSGAAAQFGGLTTMGQALGRGMVLVFSIWNDAGQYMNWLDSGSAGPCSSTEGNPSTILAQHPDTHVVFSNIRWGDIDSTTSGSTGGGGSSSSSSTSSRTTTTTTSSTATASSSPVTSSKSSTTTTTLVTSTTTSSGATQTHWGQCGGQGYTGPTACASPYTCQYSNPYYSQCL</sequence>
<name>A0AA38VRD2_9PEZI</name>
<comment type="caution">
    <text evidence="15">The sequence shown here is derived from an EMBL/GenBank/DDBJ whole genome shotgun (WGS) entry which is preliminary data.</text>
</comment>
<keyword evidence="9 11" id="KW-0326">Glycosidase</keyword>